<dbReference type="Pfam" id="PF05158">
    <property type="entry name" value="RNA_pol_Rpc34"/>
    <property type="match status" value="1"/>
</dbReference>
<evidence type="ECO:0000256" key="1">
    <source>
        <dbReference type="ARBA" id="ARBA00004123"/>
    </source>
</evidence>
<reference evidence="8" key="1">
    <citation type="submission" date="2023-06" db="EMBL/GenBank/DDBJ databases">
        <authorList>
            <person name="Noh H."/>
        </authorList>
    </citation>
    <scope>NUCLEOTIDE SEQUENCE</scope>
    <source>
        <strain evidence="8">DUCC20226</strain>
    </source>
</reference>
<dbReference type="EMBL" id="JAUJFL010000010">
    <property type="protein sequence ID" value="KAK2597289.1"/>
    <property type="molecule type" value="Genomic_DNA"/>
</dbReference>
<feature type="compositionally biased region" description="Basic residues" evidence="7">
    <location>
        <begin position="203"/>
        <end position="215"/>
    </location>
</feature>
<comment type="similarity">
    <text evidence="2 6">Belongs to the eukaryotic RPC34/RPC39 RNA polymerase subunit family.</text>
</comment>
<gene>
    <name evidence="8" type="ORF">N8I77_013149</name>
</gene>
<dbReference type="InterPro" id="IPR016049">
    <property type="entry name" value="RNA_pol_Rpc34-like"/>
</dbReference>
<evidence type="ECO:0000313" key="9">
    <source>
        <dbReference type="Proteomes" id="UP001265746"/>
    </source>
</evidence>
<name>A0AAD9VX38_PHOAM</name>
<dbReference type="Gene3D" id="1.10.10.10">
    <property type="entry name" value="Winged helix-like DNA-binding domain superfamily/Winged helix DNA-binding domain"/>
    <property type="match status" value="1"/>
</dbReference>
<comment type="function">
    <text evidence="6">DNA-dependent RNA polymerase catalyzes the transcription of DNA into RNA using the four ribonucleoside triphosphates as substrates. Specific peripheric component of RNA polymerase III which synthesizes small RNAs, such as 5S rRNA and tRNAs.</text>
</comment>
<evidence type="ECO:0000256" key="5">
    <source>
        <dbReference type="ARBA" id="ARBA00023242"/>
    </source>
</evidence>
<dbReference type="PANTHER" id="PTHR12780">
    <property type="entry name" value="RNA POLYMERASE III DNA DIRECTED , 39KD SUBUNIT-RELATED"/>
    <property type="match status" value="1"/>
</dbReference>
<comment type="subcellular location">
    <subcellularLocation>
        <location evidence="1 6">Nucleus</location>
    </subcellularLocation>
</comment>
<dbReference type="AlphaFoldDB" id="A0AAD9VX38"/>
<keyword evidence="3 6" id="KW-0240">DNA-directed RNA polymerase</keyword>
<evidence type="ECO:0000256" key="2">
    <source>
        <dbReference type="ARBA" id="ARBA00011038"/>
    </source>
</evidence>
<dbReference type="SUPFAM" id="SSF46785">
    <property type="entry name" value="Winged helix' DNA-binding domain"/>
    <property type="match status" value="1"/>
</dbReference>
<proteinExistence type="inferred from homology"/>
<comment type="caution">
    <text evidence="8">The sequence shown here is derived from an EMBL/GenBank/DDBJ whole genome shotgun (WGS) entry which is preliminary data.</text>
</comment>
<evidence type="ECO:0000313" key="8">
    <source>
        <dbReference type="EMBL" id="KAK2597289.1"/>
    </source>
</evidence>
<protein>
    <recommendedName>
        <fullName evidence="6">DNA-directed RNA polymerase III subunit RPC6</fullName>
        <shortName evidence="6">RNA polymerase III subunit C6</shortName>
    </recommendedName>
</protein>
<keyword evidence="5 6" id="KW-0539">Nucleus</keyword>
<evidence type="ECO:0000256" key="6">
    <source>
        <dbReference type="PIRNR" id="PIRNR028763"/>
    </source>
</evidence>
<keyword evidence="9" id="KW-1185">Reference proteome</keyword>
<keyword evidence="4 6" id="KW-0804">Transcription</keyword>
<dbReference type="PIRSF" id="PIRSF028763">
    <property type="entry name" value="RNA_pol_Rpc34"/>
    <property type="match status" value="1"/>
</dbReference>
<dbReference type="FunFam" id="1.10.10.10:FF:000116">
    <property type="entry name" value="DNA-directed RNA polymerase III subunit RPC6"/>
    <property type="match status" value="1"/>
</dbReference>
<dbReference type="InterPro" id="IPR036390">
    <property type="entry name" value="WH_DNA-bd_sf"/>
</dbReference>
<feature type="region of interest" description="Disordered" evidence="7">
    <location>
        <begin position="201"/>
        <end position="258"/>
    </location>
</feature>
<evidence type="ECO:0000256" key="7">
    <source>
        <dbReference type="SAM" id="MobiDB-lite"/>
    </source>
</evidence>
<evidence type="ECO:0000256" key="4">
    <source>
        <dbReference type="ARBA" id="ARBA00023163"/>
    </source>
</evidence>
<dbReference type="GO" id="GO:0006383">
    <property type="term" value="P:transcription by RNA polymerase III"/>
    <property type="evidence" value="ECO:0007669"/>
    <property type="project" value="UniProtKB-UniRule"/>
</dbReference>
<dbReference type="GO" id="GO:0005654">
    <property type="term" value="C:nucleoplasm"/>
    <property type="evidence" value="ECO:0007669"/>
    <property type="project" value="UniProtKB-ARBA"/>
</dbReference>
<dbReference type="InterPro" id="IPR036388">
    <property type="entry name" value="WH-like_DNA-bd_sf"/>
</dbReference>
<accession>A0AAD9VX38</accession>
<dbReference type="GO" id="GO:0005666">
    <property type="term" value="C:RNA polymerase III complex"/>
    <property type="evidence" value="ECO:0007669"/>
    <property type="project" value="UniProtKB-UniRule"/>
</dbReference>
<evidence type="ECO:0000256" key="3">
    <source>
        <dbReference type="ARBA" id="ARBA00022478"/>
    </source>
</evidence>
<dbReference type="Proteomes" id="UP001265746">
    <property type="component" value="Unassembled WGS sequence"/>
</dbReference>
<sequence length="397" mass="43773">MAAVSPSGSDADPAKLSVLKDALYESCQHNGDETRLFSQEDLLSLGVTDDANTLLRVLQALINDRLLISVARQGGGYLWKWRSAADAAKYRALNREQSMVYEMIDDAGADGIWSRTLKARLQMHDSVLKAHLKFLESKGYIKDMKSVEHPNKKMYIKSSLRPSEKATGGPWYTDSNLDEAFISELLKVIFDFITRQSTYRSVHSVHKEKQPKKGVLKGDKEAVVAKGKKRAAEDISGDDPQPAPAPREKHRHREPKRTQLLPLPAGYNAYPTVRQIAELISASGITNNTTLGIADVQQLVDVLVADGLVEPVRVGKVKGYRTVRAAKVDPTPLTALMRDHSMDEDVMELQAQDMGAGPMSNGLTDAPCGRCPVFDLCEEGGPVNPGNCVYFQRWLGD</sequence>
<organism evidence="8 9">
    <name type="scientific">Phomopsis amygdali</name>
    <name type="common">Fusicoccum amygdali</name>
    <dbReference type="NCBI Taxonomy" id="1214568"/>
    <lineage>
        <taxon>Eukaryota</taxon>
        <taxon>Fungi</taxon>
        <taxon>Dikarya</taxon>
        <taxon>Ascomycota</taxon>
        <taxon>Pezizomycotina</taxon>
        <taxon>Sordariomycetes</taxon>
        <taxon>Sordariomycetidae</taxon>
        <taxon>Diaporthales</taxon>
        <taxon>Diaporthaceae</taxon>
        <taxon>Diaporthe</taxon>
    </lineage>
</organism>
<dbReference type="InterPro" id="IPR007832">
    <property type="entry name" value="RNA_pol_Rpc34"/>
</dbReference>
<dbReference type="GO" id="GO:0005737">
    <property type="term" value="C:cytoplasm"/>
    <property type="evidence" value="ECO:0007669"/>
    <property type="project" value="UniProtKB-ARBA"/>
</dbReference>